<sequence length="383" mass="43008">MSFLTMQGIRILQVLVASTVVITLFFTVSRFGSHTISEDGVSGGLKNHVPDSLSKASLPFGSRVPEPKPANETLDFQEIIYLSMPYRTDRQDALSLIAAVAGLKLTMMPGVSADEIHPKAQPPHIGNNDMNGTAALGIWRAHANVWRHIIDNNIQSALIIEDDVDFDVNIKQIMGTLNWQLRYNNTIRWGKDVDKGWKEECPYGCDWDELFVGQCGGKPNRERLDLHQVYNEPNGPPLSTLHPWVKREFTQIWNLTESDGIRVIAPTFTPVCLMGYGVSRMGAMRMLYQIGGWRPFGHPVDNEIAFRTKEGVLSGYTMQPPAFVTWRVGGAQDSDNDAIMNAQEVNTKGNMDGKSQGLKNSIRKSLPKVFEKNYWKDMENELR</sequence>
<evidence type="ECO:0000313" key="3">
    <source>
        <dbReference type="Proteomes" id="UP000240883"/>
    </source>
</evidence>
<dbReference type="InterPro" id="IPR002654">
    <property type="entry name" value="Glyco_trans_25"/>
</dbReference>
<proteinExistence type="predicted"/>
<name>A0A2T2PBC2_CORCC</name>
<keyword evidence="3" id="KW-1185">Reference proteome</keyword>
<dbReference type="Pfam" id="PF01755">
    <property type="entry name" value="Glyco_transf_25"/>
    <property type="match status" value="1"/>
</dbReference>
<organism evidence="2 3">
    <name type="scientific">Corynespora cassiicola Philippines</name>
    <dbReference type="NCBI Taxonomy" id="1448308"/>
    <lineage>
        <taxon>Eukaryota</taxon>
        <taxon>Fungi</taxon>
        <taxon>Dikarya</taxon>
        <taxon>Ascomycota</taxon>
        <taxon>Pezizomycotina</taxon>
        <taxon>Dothideomycetes</taxon>
        <taxon>Pleosporomycetidae</taxon>
        <taxon>Pleosporales</taxon>
        <taxon>Corynesporascaceae</taxon>
        <taxon>Corynespora</taxon>
    </lineage>
</organism>
<dbReference type="AlphaFoldDB" id="A0A2T2PBC2"/>
<gene>
    <name evidence="2" type="ORF">BS50DRAFT_28029</name>
</gene>
<accession>A0A2T2PBC2</accession>
<evidence type="ECO:0000259" key="1">
    <source>
        <dbReference type="Pfam" id="PF01755"/>
    </source>
</evidence>
<dbReference type="Proteomes" id="UP000240883">
    <property type="component" value="Unassembled WGS sequence"/>
</dbReference>
<dbReference type="CDD" id="cd06532">
    <property type="entry name" value="Glyco_transf_25"/>
    <property type="match status" value="1"/>
</dbReference>
<protein>
    <recommendedName>
        <fullName evidence="1">Glycosyl transferase family 25 domain-containing protein</fullName>
    </recommendedName>
</protein>
<feature type="domain" description="Glycosyl transferase family 25" evidence="1">
    <location>
        <begin position="141"/>
        <end position="198"/>
    </location>
</feature>
<dbReference type="OrthoDB" id="47375at2759"/>
<dbReference type="EMBL" id="KZ678128">
    <property type="protein sequence ID" value="PSN74957.1"/>
    <property type="molecule type" value="Genomic_DNA"/>
</dbReference>
<evidence type="ECO:0000313" key="2">
    <source>
        <dbReference type="EMBL" id="PSN74957.1"/>
    </source>
</evidence>
<reference evidence="2 3" key="1">
    <citation type="journal article" date="2018" name="Front. Microbiol.">
        <title>Genome-Wide Analysis of Corynespora cassiicola Leaf Fall Disease Putative Effectors.</title>
        <authorList>
            <person name="Lopez D."/>
            <person name="Ribeiro S."/>
            <person name="Label P."/>
            <person name="Fumanal B."/>
            <person name="Venisse J.S."/>
            <person name="Kohler A."/>
            <person name="de Oliveira R.R."/>
            <person name="Labutti K."/>
            <person name="Lipzen A."/>
            <person name="Lail K."/>
            <person name="Bauer D."/>
            <person name="Ohm R.A."/>
            <person name="Barry K.W."/>
            <person name="Spatafora J."/>
            <person name="Grigoriev I.V."/>
            <person name="Martin F.M."/>
            <person name="Pujade-Renaud V."/>
        </authorList>
    </citation>
    <scope>NUCLEOTIDE SEQUENCE [LARGE SCALE GENOMIC DNA]</scope>
    <source>
        <strain evidence="2 3">Philippines</strain>
    </source>
</reference>